<organism evidence="2 3">
    <name type="scientific">Pelagibaculum spongiae</name>
    <dbReference type="NCBI Taxonomy" id="2080658"/>
    <lineage>
        <taxon>Bacteria</taxon>
        <taxon>Pseudomonadati</taxon>
        <taxon>Pseudomonadota</taxon>
        <taxon>Gammaproteobacteria</taxon>
        <taxon>Oceanospirillales</taxon>
        <taxon>Pelagibaculum</taxon>
    </lineage>
</organism>
<accession>A0A2V1H1Z4</accession>
<evidence type="ECO:0000313" key="3">
    <source>
        <dbReference type="Proteomes" id="UP000244906"/>
    </source>
</evidence>
<evidence type="ECO:0008006" key="4">
    <source>
        <dbReference type="Google" id="ProtNLM"/>
    </source>
</evidence>
<evidence type="ECO:0000256" key="1">
    <source>
        <dbReference type="SAM" id="SignalP"/>
    </source>
</evidence>
<protein>
    <recommendedName>
        <fullName evidence="4">Lipoprotein</fullName>
    </recommendedName>
</protein>
<keyword evidence="3" id="KW-1185">Reference proteome</keyword>
<sequence length="183" mass="20156">MRPILLRAVLLFTITAFGSGCAVLQPVAITNADCVGQIDAMPQGLVEVKDAQLLQAAMGEPGKGGLCMGKVYQAAKPVIVYRVWNSDKSYSKYGRWWSFEKPMGTRDEYRIKNGICPSWSELNMLSQCEIKTGEKIVVGPGQSAQCKSWQYPKSATNQVFIDNDSRNNQLLVEDCSAGENWPG</sequence>
<proteinExistence type="predicted"/>
<dbReference type="AlphaFoldDB" id="A0A2V1H1Z4"/>
<feature type="signal peptide" evidence="1">
    <location>
        <begin position="1"/>
        <end position="18"/>
    </location>
</feature>
<name>A0A2V1H1Z4_9GAMM</name>
<keyword evidence="1" id="KW-0732">Signal</keyword>
<comment type="caution">
    <text evidence="2">The sequence shown here is derived from an EMBL/GenBank/DDBJ whole genome shotgun (WGS) entry which is preliminary data.</text>
</comment>
<dbReference type="EMBL" id="QDDL01000002">
    <property type="protein sequence ID" value="PVZ70401.1"/>
    <property type="molecule type" value="Genomic_DNA"/>
</dbReference>
<dbReference type="OrthoDB" id="6213638at2"/>
<dbReference type="RefSeq" id="WP_116686473.1">
    <property type="nucleotide sequence ID" value="NZ_CAWNYD010000002.1"/>
</dbReference>
<dbReference type="PROSITE" id="PS51257">
    <property type="entry name" value="PROKAR_LIPOPROTEIN"/>
    <property type="match status" value="1"/>
</dbReference>
<evidence type="ECO:0000313" key="2">
    <source>
        <dbReference type="EMBL" id="PVZ70401.1"/>
    </source>
</evidence>
<gene>
    <name evidence="2" type="ORF">DC094_07355</name>
</gene>
<dbReference type="Proteomes" id="UP000244906">
    <property type="component" value="Unassembled WGS sequence"/>
</dbReference>
<feature type="chain" id="PRO_5015906249" description="Lipoprotein" evidence="1">
    <location>
        <begin position="19"/>
        <end position="183"/>
    </location>
</feature>
<reference evidence="2 3" key="1">
    <citation type="submission" date="2018-04" db="EMBL/GenBank/DDBJ databases">
        <title>Thalassorhabdus spongiae gen. nov., sp. nov., isolated from a marine sponge in South-West Iceland.</title>
        <authorList>
            <person name="Knobloch S."/>
            <person name="Daussin A."/>
            <person name="Johannsson R."/>
            <person name="Marteinsson V.T."/>
        </authorList>
    </citation>
    <scope>NUCLEOTIDE SEQUENCE [LARGE SCALE GENOMIC DNA]</scope>
    <source>
        <strain evidence="2 3">Hp12</strain>
    </source>
</reference>